<evidence type="ECO:0000256" key="1">
    <source>
        <dbReference type="ARBA" id="ARBA00022500"/>
    </source>
</evidence>
<organism evidence="4 5">
    <name type="scientific">Parablautia intestinalis</name>
    <dbReference type="NCBI Taxonomy" id="2320100"/>
    <lineage>
        <taxon>Bacteria</taxon>
        <taxon>Bacillati</taxon>
        <taxon>Bacillota</taxon>
        <taxon>Clostridia</taxon>
        <taxon>Lachnospirales</taxon>
        <taxon>Lachnospiraceae</taxon>
        <taxon>Parablautia</taxon>
    </lineage>
</organism>
<dbReference type="AlphaFoldDB" id="A0A3A9AQL3"/>
<accession>A0A3A9AQL3</accession>
<dbReference type="EMBL" id="RAYQ01000002">
    <property type="protein sequence ID" value="RKI93668.1"/>
    <property type="molecule type" value="Genomic_DNA"/>
</dbReference>
<gene>
    <name evidence="4" type="ORF">D7V94_02985</name>
</gene>
<dbReference type="InterPro" id="IPR050992">
    <property type="entry name" value="CheZ_family_phosphatases"/>
</dbReference>
<dbReference type="PANTHER" id="PTHR43693">
    <property type="entry name" value="PROTEIN PHOSPHATASE CHEZ"/>
    <property type="match status" value="1"/>
</dbReference>
<keyword evidence="5" id="KW-1185">Reference proteome</keyword>
<proteinExistence type="predicted"/>
<keyword evidence="1" id="KW-0145">Chemotaxis</keyword>
<keyword evidence="2" id="KW-0378">Hydrolase</keyword>
<dbReference type="Gene3D" id="3.40.1550.10">
    <property type="entry name" value="CheC-like"/>
    <property type="match status" value="1"/>
</dbReference>
<dbReference type="SUPFAM" id="SSF103039">
    <property type="entry name" value="CheC-like"/>
    <property type="match status" value="1"/>
</dbReference>
<evidence type="ECO:0000256" key="2">
    <source>
        <dbReference type="ARBA" id="ARBA00022801"/>
    </source>
</evidence>
<feature type="domain" description="CheC-like protein" evidence="3">
    <location>
        <begin position="117"/>
        <end position="152"/>
    </location>
</feature>
<reference evidence="4 5" key="1">
    <citation type="submission" date="2018-09" db="EMBL/GenBank/DDBJ databases">
        <title>Murine metabolic-syndrome-specific gut microbial biobank.</title>
        <authorList>
            <person name="Liu C."/>
        </authorList>
    </citation>
    <scope>NUCLEOTIDE SEQUENCE [LARGE SCALE GENOMIC DNA]</scope>
    <source>
        <strain evidence="4 5">0.1xD8-82</strain>
    </source>
</reference>
<dbReference type="GO" id="GO:0006935">
    <property type="term" value="P:chemotaxis"/>
    <property type="evidence" value="ECO:0007669"/>
    <property type="project" value="UniProtKB-KW"/>
</dbReference>
<dbReference type="PANTHER" id="PTHR43693:SF1">
    <property type="entry name" value="PROTEIN PHOSPHATASE CHEZ"/>
    <property type="match status" value="1"/>
</dbReference>
<protein>
    <submittedName>
        <fullName evidence="4">Chemotaxis protein CheC</fullName>
    </submittedName>
</protein>
<dbReference type="OrthoDB" id="9812187at2"/>
<dbReference type="RefSeq" id="WP_120466625.1">
    <property type="nucleotide sequence ID" value="NZ_RAYQ01000002.1"/>
</dbReference>
<evidence type="ECO:0000313" key="4">
    <source>
        <dbReference type="EMBL" id="RKI93668.1"/>
    </source>
</evidence>
<evidence type="ECO:0000313" key="5">
    <source>
        <dbReference type="Proteomes" id="UP000280696"/>
    </source>
</evidence>
<dbReference type="Pfam" id="PF04509">
    <property type="entry name" value="CheC"/>
    <property type="match status" value="2"/>
</dbReference>
<dbReference type="GO" id="GO:0016787">
    <property type="term" value="F:hydrolase activity"/>
    <property type="evidence" value="ECO:0007669"/>
    <property type="project" value="UniProtKB-KW"/>
</dbReference>
<sequence>MKDLNMDQLSNQYFDVLKELGNIGAGNATTALAQLINCKVDMSVPQVKLLDFQELGDVVGGDEQIMVGIYFQVSGDIEGSMMFILSQYAAAHLVNKLMCGMLGIEEEVKDEYEFGEMECSAIKEVGNIITGAYLNALSGLTNLKIVPSIPQLGIDMAGALLSVPAVEFGILGDKILFIETQFSDDVELDGYFIMIPEMESYAKILESLGVM</sequence>
<dbReference type="Proteomes" id="UP000280696">
    <property type="component" value="Unassembled WGS sequence"/>
</dbReference>
<dbReference type="InterPro" id="IPR028976">
    <property type="entry name" value="CheC-like_sf"/>
</dbReference>
<dbReference type="CDD" id="cd17909">
    <property type="entry name" value="CheC_ClassI"/>
    <property type="match status" value="1"/>
</dbReference>
<name>A0A3A9AQL3_9FIRM</name>
<evidence type="ECO:0000259" key="3">
    <source>
        <dbReference type="Pfam" id="PF04509"/>
    </source>
</evidence>
<dbReference type="InterPro" id="IPR007597">
    <property type="entry name" value="CheC"/>
</dbReference>
<comment type="caution">
    <text evidence="4">The sequence shown here is derived from an EMBL/GenBank/DDBJ whole genome shotgun (WGS) entry which is preliminary data.</text>
</comment>
<feature type="domain" description="CheC-like protein" evidence="3">
    <location>
        <begin position="15"/>
        <end position="48"/>
    </location>
</feature>